<evidence type="ECO:0000256" key="3">
    <source>
        <dbReference type="ARBA" id="ARBA00022630"/>
    </source>
</evidence>
<keyword evidence="7" id="KW-0503">Monooxygenase</keyword>
<dbReference type="PANTHER" id="PTHR43004">
    <property type="entry name" value="TRK SYSTEM POTASSIUM UPTAKE PROTEIN"/>
    <property type="match status" value="1"/>
</dbReference>
<dbReference type="Gene3D" id="3.40.30.120">
    <property type="match status" value="1"/>
</dbReference>
<evidence type="ECO:0000259" key="6">
    <source>
        <dbReference type="Pfam" id="PF01494"/>
    </source>
</evidence>
<dbReference type="SUPFAM" id="SSF51905">
    <property type="entry name" value="FAD/NAD(P)-binding domain"/>
    <property type="match status" value="1"/>
</dbReference>
<name>B7KK44_GLOC7</name>
<keyword evidence="3" id="KW-0285">Flavoprotein</keyword>
<feature type="domain" description="FAD-binding" evidence="6">
    <location>
        <begin position="11"/>
        <end position="344"/>
    </location>
</feature>
<sequence>MTPSSNLQENILIVGAGPVGLTLAACLVQYGIPCRIIDKASRPSQYSKALGIFPRTLEVFESLGIINPILEAGKQLQKFTINAQQGKIGSLYFDTVKSPYPFVLSLPQSKTERILREYLAKFGVNVEQNVELVGFKQEDSYPTVHLHNNGEEETCQVGWLIGCDGSRSQVREGLGVPFVGERYQETFALADIKLEGSLSEHEATVFYHLDGVLALFPLPGGWFRVIANLPQNLGDDDPTLEEMQAIVNTRSSVKLKLSDPIWISKFHISRRKVKQYRTGRVFLAGDAAHIHSPAGGQGMNTGIQDAHNLAWKLAFGVMGLSPLSLLDSYEIEREPIAAQVLQFTDIITRVATVGNPLAQSLRNVMMSVGMKLKPIAIRGANTLAEVNISYRHSPIVADYYHRFLANLHPNRVQGGDRAPDGLLYQRSGQSVRIFELLDYKQYSLLLYIDQPITKDIFQNWVNRVKASQKTDSKRIKVYWIFSKQELTENLEVNDSIFIASDESIFSQYYQGSCLYLIRPDGYVGFCSSLSQWEKFKAYLSKVFC</sequence>
<dbReference type="PRINTS" id="PR00420">
    <property type="entry name" value="RNGMNOXGNASE"/>
</dbReference>
<keyword evidence="5" id="KW-0472">Membrane</keyword>
<keyword evidence="8" id="KW-1185">Reference proteome</keyword>
<evidence type="ECO:0000256" key="1">
    <source>
        <dbReference type="ARBA" id="ARBA00001974"/>
    </source>
</evidence>
<dbReference type="EMBL" id="CP001291">
    <property type="protein sequence ID" value="ACK70929.1"/>
    <property type="molecule type" value="Genomic_DNA"/>
</dbReference>
<gene>
    <name evidence="7" type="ordered locus">PCC7424_2512</name>
</gene>
<dbReference type="PANTHER" id="PTHR43004:SF19">
    <property type="entry name" value="BINDING MONOOXYGENASE, PUTATIVE (JCVI)-RELATED"/>
    <property type="match status" value="1"/>
</dbReference>
<dbReference type="InterPro" id="IPR036249">
    <property type="entry name" value="Thioredoxin-like_sf"/>
</dbReference>
<evidence type="ECO:0000313" key="7">
    <source>
        <dbReference type="EMBL" id="ACK70929.1"/>
    </source>
</evidence>
<dbReference type="GO" id="GO:0071949">
    <property type="term" value="F:FAD binding"/>
    <property type="evidence" value="ECO:0007669"/>
    <property type="project" value="InterPro"/>
</dbReference>
<dbReference type="Gene3D" id="3.30.70.2450">
    <property type="match status" value="1"/>
</dbReference>
<keyword evidence="5" id="KW-0812">Transmembrane</keyword>
<dbReference type="KEGG" id="cyc:PCC7424_2512"/>
<accession>B7KK44</accession>
<comment type="cofactor">
    <cofactor evidence="1">
        <name>FAD</name>
        <dbReference type="ChEBI" id="CHEBI:57692"/>
    </cofactor>
</comment>
<evidence type="ECO:0000256" key="2">
    <source>
        <dbReference type="ARBA" id="ARBA00007801"/>
    </source>
</evidence>
<keyword evidence="5" id="KW-1133">Transmembrane helix</keyword>
<dbReference type="GO" id="GO:0016709">
    <property type="term" value="F:oxidoreductase activity, acting on paired donors, with incorporation or reduction of molecular oxygen, NAD(P)H as one donor, and incorporation of one atom of oxygen"/>
    <property type="evidence" value="ECO:0007669"/>
    <property type="project" value="UniProtKB-ARBA"/>
</dbReference>
<evidence type="ECO:0000256" key="5">
    <source>
        <dbReference type="SAM" id="Phobius"/>
    </source>
</evidence>
<protein>
    <submittedName>
        <fullName evidence="7">Monooxygenase FAD-binding</fullName>
    </submittedName>
</protein>
<dbReference type="Proteomes" id="UP000002384">
    <property type="component" value="Chromosome"/>
</dbReference>
<dbReference type="Pfam" id="PF01494">
    <property type="entry name" value="FAD_binding_3"/>
    <property type="match status" value="1"/>
</dbReference>
<dbReference type="eggNOG" id="COG1225">
    <property type="taxonomic scope" value="Bacteria"/>
</dbReference>
<dbReference type="OrthoDB" id="9766816at2"/>
<keyword evidence="4" id="KW-0274">FAD</keyword>
<dbReference type="InterPro" id="IPR002938">
    <property type="entry name" value="FAD-bd"/>
</dbReference>
<feature type="transmembrane region" description="Helical" evidence="5">
    <location>
        <begin position="12"/>
        <end position="32"/>
    </location>
</feature>
<dbReference type="SUPFAM" id="SSF52833">
    <property type="entry name" value="Thioredoxin-like"/>
    <property type="match status" value="1"/>
</dbReference>
<keyword evidence="7" id="KW-0560">Oxidoreductase</keyword>
<organism evidence="7 8">
    <name type="scientific">Gloeothece citriformis (strain PCC 7424)</name>
    <name type="common">Cyanothece sp. (strain PCC 7424)</name>
    <dbReference type="NCBI Taxonomy" id="65393"/>
    <lineage>
        <taxon>Bacteria</taxon>
        <taxon>Bacillati</taxon>
        <taxon>Cyanobacteriota</taxon>
        <taxon>Cyanophyceae</taxon>
        <taxon>Oscillatoriophycideae</taxon>
        <taxon>Chroococcales</taxon>
        <taxon>Aphanothecaceae</taxon>
        <taxon>Gloeothece</taxon>
        <taxon>Gloeothece citriformis</taxon>
    </lineage>
</organism>
<dbReference type="InterPro" id="IPR036188">
    <property type="entry name" value="FAD/NAD-bd_sf"/>
</dbReference>
<reference evidence="8" key="1">
    <citation type="journal article" date="2011" name="MBio">
        <title>Novel metabolic attributes of the genus Cyanothece, comprising a group of unicellular nitrogen-fixing Cyanobacteria.</title>
        <authorList>
            <person name="Bandyopadhyay A."/>
            <person name="Elvitigala T."/>
            <person name="Welsh E."/>
            <person name="Stockel J."/>
            <person name="Liberton M."/>
            <person name="Min H."/>
            <person name="Sherman L.A."/>
            <person name="Pakrasi H.B."/>
        </authorList>
    </citation>
    <scope>NUCLEOTIDE SEQUENCE [LARGE SCALE GENOMIC DNA]</scope>
    <source>
        <strain evidence="8">PCC 7424</strain>
    </source>
</reference>
<dbReference type="eggNOG" id="COG0654">
    <property type="taxonomic scope" value="Bacteria"/>
</dbReference>
<proteinExistence type="inferred from homology"/>
<evidence type="ECO:0000313" key="8">
    <source>
        <dbReference type="Proteomes" id="UP000002384"/>
    </source>
</evidence>
<dbReference type="Gene3D" id="3.50.50.60">
    <property type="entry name" value="FAD/NAD(P)-binding domain"/>
    <property type="match status" value="1"/>
</dbReference>
<dbReference type="AlphaFoldDB" id="B7KK44"/>
<dbReference type="HOGENOM" id="CLU_009665_20_3_3"/>
<dbReference type="InterPro" id="IPR050641">
    <property type="entry name" value="RIFMO-like"/>
</dbReference>
<comment type="similarity">
    <text evidence="2">Belongs to the PheA/TfdB FAD monooxygenase family.</text>
</comment>
<dbReference type="STRING" id="65393.PCC7424_2512"/>
<dbReference type="RefSeq" id="WP_015954533.1">
    <property type="nucleotide sequence ID" value="NC_011729.1"/>
</dbReference>
<evidence type="ECO:0000256" key="4">
    <source>
        <dbReference type="ARBA" id="ARBA00022827"/>
    </source>
</evidence>